<dbReference type="AlphaFoldDB" id="A0A8J1TIG0"/>
<organism evidence="1 2">
    <name type="scientific">Owenia fusiformis</name>
    <name type="common">Polychaete worm</name>
    <dbReference type="NCBI Taxonomy" id="6347"/>
    <lineage>
        <taxon>Eukaryota</taxon>
        <taxon>Metazoa</taxon>
        <taxon>Spiralia</taxon>
        <taxon>Lophotrochozoa</taxon>
        <taxon>Annelida</taxon>
        <taxon>Polychaeta</taxon>
        <taxon>Sedentaria</taxon>
        <taxon>Canalipalpata</taxon>
        <taxon>Sabellida</taxon>
        <taxon>Oweniida</taxon>
        <taxon>Oweniidae</taxon>
        <taxon>Owenia</taxon>
    </lineage>
</organism>
<dbReference type="PANTHER" id="PTHR40743:SF1">
    <property type="entry name" value="POSSIBLE GLYCOSYLTRANSFERASE"/>
    <property type="match status" value="1"/>
</dbReference>
<dbReference type="Proteomes" id="UP000749559">
    <property type="component" value="Unassembled WGS sequence"/>
</dbReference>
<comment type="caution">
    <text evidence="1">The sequence shown here is derived from an EMBL/GenBank/DDBJ whole genome shotgun (WGS) entry which is preliminary data.</text>
</comment>
<proteinExistence type="predicted"/>
<dbReference type="EMBL" id="CAIIXF020000002">
    <property type="protein sequence ID" value="CAH1777426.1"/>
    <property type="molecule type" value="Genomic_DNA"/>
</dbReference>
<dbReference type="PANTHER" id="PTHR40743">
    <property type="entry name" value="NUCLEOTIDE-DIPHOSPHO-SUGAR TRANSFERASE CONTAINING PROTEIN"/>
    <property type="match status" value="1"/>
</dbReference>
<evidence type="ECO:0000313" key="2">
    <source>
        <dbReference type="Proteomes" id="UP000749559"/>
    </source>
</evidence>
<keyword evidence="2" id="KW-1185">Reference proteome</keyword>
<gene>
    <name evidence="1" type="ORF">OFUS_LOCUS4472</name>
</gene>
<reference evidence="1" key="1">
    <citation type="submission" date="2022-03" db="EMBL/GenBank/DDBJ databases">
        <authorList>
            <person name="Martin C."/>
        </authorList>
    </citation>
    <scope>NUCLEOTIDE SEQUENCE</scope>
</reference>
<feature type="non-terminal residue" evidence="1">
    <location>
        <position position="1"/>
    </location>
</feature>
<accession>A0A8J1TIG0</accession>
<sequence>NLNLKIIEMRTMRPNQCILVLIVIASVNLVFLWQSLKSTGIKDVTQQSKDISAIIKAKRMVRDETCEVMLNIITTFPVLQSLREIKSHGFGNISLKHFQDRQMEFVQTLSSNIKHPCVERIHLLVENVDVEEYIKTLDTKHFLVSDVDTMVRFYKLSNFPTYRDYAQYVNENLMFKNIAIMNADISLGDGFNRIKDRFLVERRVAYSLTRHSSLFTKCPSNPNFCRQKYTGSHDVHIFYMDTPFDKWSLHFLTYPINRLGAENLFMHVVAKRLNKTVLNPCSILKTHHNHCSGLRAADSTTDKKRINWGKNYTYSTKSGYSQRLF</sequence>
<name>A0A8J1TIG0_OWEFU</name>
<evidence type="ECO:0000313" key="1">
    <source>
        <dbReference type="EMBL" id="CAH1777426.1"/>
    </source>
</evidence>
<protein>
    <submittedName>
        <fullName evidence="1">Uncharacterized protein</fullName>
    </submittedName>
</protein>
<dbReference type="OrthoDB" id="5977719at2759"/>